<dbReference type="STRING" id="285458.BGM19_10220"/>
<reference evidence="3 4" key="1">
    <citation type="submission" date="2016-08" db="EMBL/GenBank/DDBJ databases">
        <title>Complete genome sequence of Streptomyces agglomeratus strain 6-3-2, a novel anti-MRSA actinomycete isolated from Wuli of Tebit, China.</title>
        <authorList>
            <person name="Chen X."/>
        </authorList>
    </citation>
    <scope>NUCLEOTIDE SEQUENCE [LARGE SCALE GENOMIC DNA]</scope>
    <source>
        <strain evidence="3 4">6-3-2</strain>
    </source>
</reference>
<dbReference type="AlphaFoldDB" id="A0A1E5PDS7"/>
<evidence type="ECO:0000256" key="1">
    <source>
        <dbReference type="SAM" id="MobiDB-lite"/>
    </source>
</evidence>
<dbReference type="Pfam" id="PF19289">
    <property type="entry name" value="PmbA_TldD_3rd"/>
    <property type="match status" value="1"/>
</dbReference>
<dbReference type="EMBL" id="MEHJ01000001">
    <property type="protein sequence ID" value="OEJ27544.1"/>
    <property type="molecule type" value="Genomic_DNA"/>
</dbReference>
<sequence length="463" mass="49263">MSRTAKPYEIVERALELSTADGCVVIADETSSANLRWAGNALTTNGVTRGRTLTVIATVDGARGTASGVVSRSAVTADELEPLVRAAEAAARGAGPAEDAQPLVTGVPASPDFGDAPAETSSGVFTDFAPALGEAFARARAGGRELYGFANHEMTSTYLGTSTGLRLRHDQPNGTLEINAKSPDRTRSAWAGYSTRDFKDVDPAAVDADLATRLRWAERRIDLPAGRYETLLPPTAVADLLIYQLWSSAARDAAEGRTVFSKPGGGTRLGETLSELPLTLRSDPNEPGLESAPFVIAHTSGDDSSVFDNGLPLAPTDWVRDGRLEHLVATRHSAGLTGLPVAPAIGNLVLDGGGERSLEEMVASTERGLLLTCLWYIREVDPASLLLTGLTRDGVYLVENGEVVGQVNNFRFNESPVDLLSRASEAGRTEKTLPREWGDWFTRAAMPMLRVPDFNMSSVSQGV</sequence>
<dbReference type="OrthoDB" id="9763230at2"/>
<accession>A0A1E5PDS7</accession>
<organism evidence="3 4">
    <name type="scientific">Streptomyces agglomeratus</name>
    <dbReference type="NCBI Taxonomy" id="285458"/>
    <lineage>
        <taxon>Bacteria</taxon>
        <taxon>Bacillati</taxon>
        <taxon>Actinomycetota</taxon>
        <taxon>Actinomycetes</taxon>
        <taxon>Kitasatosporales</taxon>
        <taxon>Streptomycetaceae</taxon>
        <taxon>Streptomyces</taxon>
    </lineage>
</organism>
<dbReference type="Proteomes" id="UP000095759">
    <property type="component" value="Unassembled WGS sequence"/>
</dbReference>
<evidence type="ECO:0000259" key="2">
    <source>
        <dbReference type="Pfam" id="PF19289"/>
    </source>
</evidence>
<protein>
    <submittedName>
        <fullName evidence="3">Peptidase</fullName>
    </submittedName>
</protein>
<dbReference type="SUPFAM" id="SSF111283">
    <property type="entry name" value="Putative modulator of DNA gyrase, PmbA/TldD"/>
    <property type="match status" value="1"/>
</dbReference>
<evidence type="ECO:0000313" key="4">
    <source>
        <dbReference type="Proteomes" id="UP000095759"/>
    </source>
</evidence>
<dbReference type="InterPro" id="IPR045569">
    <property type="entry name" value="Metalloprtase-TldD/E_C"/>
</dbReference>
<comment type="caution">
    <text evidence="3">The sequence shown here is derived from an EMBL/GenBank/DDBJ whole genome shotgun (WGS) entry which is preliminary data.</text>
</comment>
<name>A0A1E5PDS7_9ACTN</name>
<dbReference type="PANTHER" id="PTHR43666:SF1">
    <property type="entry name" value="CONSERVED PROTEIN"/>
    <property type="match status" value="1"/>
</dbReference>
<dbReference type="InterPro" id="IPR035068">
    <property type="entry name" value="TldD/PmbA_N"/>
</dbReference>
<dbReference type="InterPro" id="IPR036059">
    <property type="entry name" value="TldD/PmbA_sf"/>
</dbReference>
<dbReference type="GO" id="GO:0008237">
    <property type="term" value="F:metallopeptidase activity"/>
    <property type="evidence" value="ECO:0007669"/>
    <property type="project" value="InterPro"/>
</dbReference>
<dbReference type="Gene3D" id="3.30.2290.10">
    <property type="entry name" value="PmbA/TldD superfamily"/>
    <property type="match status" value="1"/>
</dbReference>
<gene>
    <name evidence="3" type="ORF">AS594_26705</name>
</gene>
<evidence type="ECO:0000313" key="3">
    <source>
        <dbReference type="EMBL" id="OEJ27544.1"/>
    </source>
</evidence>
<dbReference type="GO" id="GO:0006508">
    <property type="term" value="P:proteolysis"/>
    <property type="evidence" value="ECO:0007669"/>
    <property type="project" value="InterPro"/>
</dbReference>
<keyword evidence="4" id="KW-1185">Reference proteome</keyword>
<dbReference type="RefSeq" id="WP_069929406.1">
    <property type="nucleotide sequence ID" value="NZ_MEHI01000001.1"/>
</dbReference>
<proteinExistence type="predicted"/>
<feature type="domain" description="Metalloprotease TldD/E C-terminal" evidence="2">
    <location>
        <begin position="226"/>
        <end position="457"/>
    </location>
</feature>
<feature type="region of interest" description="Disordered" evidence="1">
    <location>
        <begin position="93"/>
        <end position="112"/>
    </location>
</feature>
<dbReference type="PANTHER" id="PTHR43666">
    <property type="entry name" value="TLDD PROTEIN"/>
    <property type="match status" value="1"/>
</dbReference>